<dbReference type="AlphaFoldDB" id="A0A9X2NHY0"/>
<evidence type="ECO:0000256" key="1">
    <source>
        <dbReference type="ARBA" id="ARBA00008812"/>
    </source>
</evidence>
<gene>
    <name evidence="3" type="ORF">M8542_32600</name>
</gene>
<dbReference type="EMBL" id="JAMXQV010000020">
    <property type="protein sequence ID" value="MCR6487578.1"/>
    <property type="molecule type" value="Genomic_DNA"/>
</dbReference>
<dbReference type="Gene3D" id="2.40.128.110">
    <property type="entry name" value="Lipid/polyisoprenoid-binding, YceI-like"/>
    <property type="match status" value="1"/>
</dbReference>
<evidence type="ECO:0000313" key="4">
    <source>
        <dbReference type="Proteomes" id="UP001144096"/>
    </source>
</evidence>
<name>A0A9X2NHY0_9PSEU</name>
<dbReference type="PANTHER" id="PTHR34406">
    <property type="entry name" value="PROTEIN YCEI"/>
    <property type="match status" value="1"/>
</dbReference>
<dbReference type="RefSeq" id="WP_257924148.1">
    <property type="nucleotide sequence ID" value="NZ_JAMXQV010000020.1"/>
</dbReference>
<dbReference type="Proteomes" id="UP001144096">
    <property type="component" value="Unassembled WGS sequence"/>
</dbReference>
<evidence type="ECO:0000259" key="2">
    <source>
        <dbReference type="SMART" id="SM00867"/>
    </source>
</evidence>
<feature type="domain" description="Lipid/polyisoprenoid-binding YceI-like" evidence="2">
    <location>
        <begin position="13"/>
        <end position="163"/>
    </location>
</feature>
<comment type="caution">
    <text evidence="3">The sequence shown here is derived from an EMBL/GenBank/DDBJ whole genome shotgun (WGS) entry which is preliminary data.</text>
</comment>
<dbReference type="SUPFAM" id="SSF101874">
    <property type="entry name" value="YceI-like"/>
    <property type="match status" value="1"/>
</dbReference>
<comment type="similarity">
    <text evidence="1">Belongs to the UPF0312 family.</text>
</comment>
<keyword evidence="4" id="KW-1185">Reference proteome</keyword>
<accession>A0A9X2NHY0</accession>
<dbReference type="SMART" id="SM00867">
    <property type="entry name" value="YceI"/>
    <property type="match status" value="1"/>
</dbReference>
<protein>
    <submittedName>
        <fullName evidence="3">YceI family protein</fullName>
    </submittedName>
</protein>
<organism evidence="3 4">
    <name type="scientific">Amycolatopsis iheyensis</name>
    <dbReference type="NCBI Taxonomy" id="2945988"/>
    <lineage>
        <taxon>Bacteria</taxon>
        <taxon>Bacillati</taxon>
        <taxon>Actinomycetota</taxon>
        <taxon>Actinomycetes</taxon>
        <taxon>Pseudonocardiales</taxon>
        <taxon>Pseudonocardiaceae</taxon>
        <taxon>Amycolatopsis</taxon>
    </lineage>
</organism>
<dbReference type="PANTHER" id="PTHR34406:SF1">
    <property type="entry name" value="PROTEIN YCEI"/>
    <property type="match status" value="1"/>
</dbReference>
<sequence length="166" mass="17749">MSPRTAPALRTGTWTVLSGRTTAAFEVRNFGVNRVAGTIPVRAGGVEVTGGEVTAVRAELDLGALDTKNPRRDADLRKPNLLDSGARPGMTFESTGVRREGDGWVVTGELRLRGTSCPLTLTVSRDGESVRATGTFDRAPLGMRVPRVVIGRHVRITVDAGFEPPR</sequence>
<evidence type="ECO:0000313" key="3">
    <source>
        <dbReference type="EMBL" id="MCR6487578.1"/>
    </source>
</evidence>
<dbReference type="Pfam" id="PF04264">
    <property type="entry name" value="YceI"/>
    <property type="match status" value="1"/>
</dbReference>
<dbReference type="InterPro" id="IPR007372">
    <property type="entry name" value="Lipid/polyisoprenoid-bd_YceI"/>
</dbReference>
<dbReference type="InterPro" id="IPR036761">
    <property type="entry name" value="TTHA0802/YceI-like_sf"/>
</dbReference>
<reference evidence="3" key="1">
    <citation type="submission" date="2022-06" db="EMBL/GenBank/DDBJ databases">
        <title>Amycolatopsis iheyaensis sp. nov., a new species of the genus Amycolatopsis isolated from soil in Iheya island, Japan.</title>
        <authorList>
            <person name="Ngamcharungchit C."/>
            <person name="Kanto H."/>
            <person name="Take A."/>
            <person name="Intra B."/>
            <person name="Matsumoto A."/>
            <person name="Panbangred W."/>
            <person name="Inahashi Y."/>
        </authorList>
    </citation>
    <scope>NUCLEOTIDE SEQUENCE</scope>
    <source>
        <strain evidence="3">OK19-0408</strain>
    </source>
</reference>
<proteinExistence type="inferred from homology"/>